<reference evidence="1 2" key="2">
    <citation type="submission" date="2020-03" db="EMBL/GenBank/DDBJ databases">
        <title>Chryseoglobus sp. isolated from a deep-sea seamount.</title>
        <authorList>
            <person name="Zhang D.-C."/>
        </authorList>
    </citation>
    <scope>NUCLEOTIDE SEQUENCE [LARGE SCALE GENOMIC DNA]</scope>
    <source>
        <strain evidence="1 2">KN1116</strain>
    </source>
</reference>
<dbReference type="Proteomes" id="UP000818266">
    <property type="component" value="Unassembled WGS sequence"/>
</dbReference>
<evidence type="ECO:0000313" key="2">
    <source>
        <dbReference type="Proteomes" id="UP000818266"/>
    </source>
</evidence>
<gene>
    <name evidence="1" type="ORF">FK219_009990</name>
</gene>
<dbReference type="RefSeq" id="WP_152582608.1">
    <property type="nucleotide sequence ID" value="NZ_JAVJPO010000009.1"/>
</dbReference>
<comment type="caution">
    <text evidence="1">The sequence shown here is derived from an EMBL/GenBank/DDBJ whole genome shotgun (WGS) entry which is preliminary data.</text>
</comment>
<dbReference type="EMBL" id="VIKT02000016">
    <property type="protein sequence ID" value="NHF63564.1"/>
    <property type="molecule type" value="Genomic_DNA"/>
</dbReference>
<evidence type="ECO:0000313" key="1">
    <source>
        <dbReference type="EMBL" id="NHF63564.1"/>
    </source>
</evidence>
<reference evidence="1 2" key="1">
    <citation type="submission" date="2019-06" db="EMBL/GenBank/DDBJ databases">
        <authorList>
            <person name="De-Chao Zhang Q."/>
        </authorList>
    </citation>
    <scope>NUCLEOTIDE SEQUENCE [LARGE SCALE GENOMIC DNA]</scope>
    <source>
        <strain evidence="1 2">KN1116</strain>
    </source>
</reference>
<name>A0A9E5JPR9_9MICO</name>
<dbReference type="OrthoDB" id="512716at2"/>
<accession>A0A9E5JPR9</accession>
<dbReference type="AlphaFoldDB" id="A0A9E5JPR9"/>
<protein>
    <submittedName>
        <fullName evidence="1">Uncharacterized protein</fullName>
    </submittedName>
</protein>
<sequence length="90" mass="10492">MTPEQCFAFLEKWAKRSQLKWSELATHSRHGLGSEKIPSHKIKPSIPEPLRQDDYKVLRHESNLPMVGIQAGDILYVLWIECNYGDLYDH</sequence>
<keyword evidence="2" id="KW-1185">Reference proteome</keyword>
<proteinExistence type="predicted"/>
<organism evidence="1 2">
    <name type="scientific">Microcella pacifica</name>
    <dbReference type="NCBI Taxonomy" id="2591847"/>
    <lineage>
        <taxon>Bacteria</taxon>
        <taxon>Bacillati</taxon>
        <taxon>Actinomycetota</taxon>
        <taxon>Actinomycetes</taxon>
        <taxon>Micrococcales</taxon>
        <taxon>Microbacteriaceae</taxon>
        <taxon>Microcella</taxon>
    </lineage>
</organism>